<dbReference type="InterPro" id="IPR054242">
    <property type="entry name" value="DUF6969"/>
</dbReference>
<dbReference type="Pfam" id="PF22308">
    <property type="entry name" value="DUF6969"/>
    <property type="match status" value="1"/>
</dbReference>
<comment type="caution">
    <text evidence="2">The sequence shown here is derived from an EMBL/GenBank/DDBJ whole genome shotgun (WGS) entry which is preliminary data.</text>
</comment>
<dbReference type="RefSeq" id="WP_189572573.1">
    <property type="nucleotide sequence ID" value="NZ_BMXU01000001.1"/>
</dbReference>
<name>A0ABV7M841_9PROT</name>
<reference evidence="3" key="1">
    <citation type="journal article" date="2019" name="Int. J. Syst. Evol. Microbiol.">
        <title>The Global Catalogue of Microorganisms (GCM) 10K type strain sequencing project: providing services to taxonomists for standard genome sequencing and annotation.</title>
        <authorList>
            <consortium name="The Broad Institute Genomics Platform"/>
            <consortium name="The Broad Institute Genome Sequencing Center for Infectious Disease"/>
            <person name="Wu L."/>
            <person name="Ma J."/>
        </authorList>
    </citation>
    <scope>NUCLEOTIDE SEQUENCE [LARGE SCALE GENOMIC DNA]</scope>
    <source>
        <strain evidence="3">KCTC 22245</strain>
    </source>
</reference>
<keyword evidence="3" id="KW-1185">Reference proteome</keyword>
<dbReference type="Proteomes" id="UP001595607">
    <property type="component" value="Unassembled WGS sequence"/>
</dbReference>
<evidence type="ECO:0000259" key="1">
    <source>
        <dbReference type="Pfam" id="PF22308"/>
    </source>
</evidence>
<sequence>MTGNVHNLFEGADPAALEAQFEAASIVAETMRVLHKSGSNTVAEILRTGDEFIEWQHMPRGDVFDRENASQYYYHAHSKKPDRPSIHDDEHGHFHCFLRGPAIDRQPAPGQEVPEKPGDIAAHIIGIGMDAKGVPIRLFTTNRWVTGELWYPAEDMIAMLDRFDVDLSTPSWPLNLWLTNIVRLYRPEIVRLLRQRDEAVARWAEEHEGDVFEDRGLEVTSALDIDLAARVEALEEAYQG</sequence>
<protein>
    <submittedName>
        <fullName evidence="2">DUF6969 family protein</fullName>
    </submittedName>
</protein>
<proteinExistence type="predicted"/>
<evidence type="ECO:0000313" key="3">
    <source>
        <dbReference type="Proteomes" id="UP001595607"/>
    </source>
</evidence>
<evidence type="ECO:0000313" key="2">
    <source>
        <dbReference type="EMBL" id="MFC3301490.1"/>
    </source>
</evidence>
<feature type="domain" description="DUF6969" evidence="1">
    <location>
        <begin position="22"/>
        <end position="225"/>
    </location>
</feature>
<dbReference type="EMBL" id="JBHRVA010000002">
    <property type="protein sequence ID" value="MFC3301490.1"/>
    <property type="molecule type" value="Genomic_DNA"/>
</dbReference>
<accession>A0ABV7M841</accession>
<gene>
    <name evidence="2" type="ORF">ACFONP_01940</name>
</gene>
<organism evidence="2 3">
    <name type="scientific">Parvularcula lutaonensis</name>
    <dbReference type="NCBI Taxonomy" id="491923"/>
    <lineage>
        <taxon>Bacteria</taxon>
        <taxon>Pseudomonadati</taxon>
        <taxon>Pseudomonadota</taxon>
        <taxon>Alphaproteobacteria</taxon>
        <taxon>Parvularculales</taxon>
        <taxon>Parvularculaceae</taxon>
        <taxon>Parvularcula</taxon>
    </lineage>
</organism>